<dbReference type="InterPro" id="IPR034193">
    <property type="entry name" value="PCSK9_ProteinaseK-like"/>
</dbReference>
<name>A0AAJ0CYH3_9HYPO</name>
<keyword evidence="4" id="KW-0378">Hydrolase</keyword>
<evidence type="ECO:0000256" key="5">
    <source>
        <dbReference type="ARBA" id="ARBA00022825"/>
    </source>
</evidence>
<evidence type="ECO:0000313" key="10">
    <source>
        <dbReference type="EMBL" id="KAK2616408.1"/>
    </source>
</evidence>
<dbReference type="CDD" id="cd04077">
    <property type="entry name" value="Peptidases_S8_PCSK9_ProteinaseK_like"/>
    <property type="match status" value="1"/>
</dbReference>
<dbReference type="InterPro" id="IPR050131">
    <property type="entry name" value="Peptidase_S8_subtilisin-like"/>
</dbReference>
<dbReference type="PROSITE" id="PS51892">
    <property type="entry name" value="SUBTILASE"/>
    <property type="match status" value="1"/>
</dbReference>
<protein>
    <submittedName>
        <fullName evidence="10">Uncharacterized protein</fullName>
    </submittedName>
</protein>
<gene>
    <name evidence="10" type="ORF">QQS21_000650</name>
</gene>
<evidence type="ECO:0000256" key="3">
    <source>
        <dbReference type="ARBA" id="ARBA00022729"/>
    </source>
</evidence>
<evidence type="ECO:0000259" key="9">
    <source>
        <dbReference type="Pfam" id="PF05922"/>
    </source>
</evidence>
<dbReference type="Pfam" id="PF00082">
    <property type="entry name" value="Peptidase_S8"/>
    <property type="match status" value="1"/>
</dbReference>
<feature type="chain" id="PRO_5042521851" evidence="7">
    <location>
        <begin position="20"/>
        <end position="443"/>
    </location>
</feature>
<comment type="caution">
    <text evidence="10">The sequence shown here is derived from an EMBL/GenBank/DDBJ whole genome shotgun (WGS) entry which is preliminary data.</text>
</comment>
<evidence type="ECO:0000256" key="2">
    <source>
        <dbReference type="ARBA" id="ARBA00022670"/>
    </source>
</evidence>
<dbReference type="EMBL" id="JASWJB010000006">
    <property type="protein sequence ID" value="KAK2616408.1"/>
    <property type="molecule type" value="Genomic_DNA"/>
</dbReference>
<dbReference type="PANTHER" id="PTHR43806">
    <property type="entry name" value="PEPTIDASE S8"/>
    <property type="match status" value="1"/>
</dbReference>
<evidence type="ECO:0000256" key="1">
    <source>
        <dbReference type="ARBA" id="ARBA00011073"/>
    </source>
</evidence>
<feature type="domain" description="Peptidase S8/S53" evidence="8">
    <location>
        <begin position="164"/>
        <end position="372"/>
    </location>
</feature>
<dbReference type="InterPro" id="IPR037045">
    <property type="entry name" value="S8pro/Inhibitor_I9_sf"/>
</dbReference>
<dbReference type="GO" id="GO:0004252">
    <property type="term" value="F:serine-type endopeptidase activity"/>
    <property type="evidence" value="ECO:0007669"/>
    <property type="project" value="InterPro"/>
</dbReference>
<dbReference type="PRINTS" id="PR00723">
    <property type="entry name" value="SUBTILISIN"/>
</dbReference>
<dbReference type="InterPro" id="IPR015500">
    <property type="entry name" value="Peptidase_S8_subtilisin-rel"/>
</dbReference>
<comment type="similarity">
    <text evidence="1 6">Belongs to the peptidase S8 family.</text>
</comment>
<organism evidence="10 11">
    <name type="scientific">Conoideocrella luteorostrata</name>
    <dbReference type="NCBI Taxonomy" id="1105319"/>
    <lineage>
        <taxon>Eukaryota</taxon>
        <taxon>Fungi</taxon>
        <taxon>Dikarya</taxon>
        <taxon>Ascomycota</taxon>
        <taxon>Pezizomycotina</taxon>
        <taxon>Sordariomycetes</taxon>
        <taxon>Hypocreomycetidae</taxon>
        <taxon>Hypocreales</taxon>
        <taxon>Clavicipitaceae</taxon>
        <taxon>Conoideocrella</taxon>
    </lineage>
</organism>
<evidence type="ECO:0000256" key="4">
    <source>
        <dbReference type="ARBA" id="ARBA00022801"/>
    </source>
</evidence>
<reference evidence="10" key="1">
    <citation type="submission" date="2023-06" db="EMBL/GenBank/DDBJ databases">
        <title>Conoideocrella luteorostrata (Hypocreales: Clavicipitaceae), a potential biocontrol fungus for elongate hemlock scale in United States Christmas tree production areas.</title>
        <authorList>
            <person name="Barrett H."/>
            <person name="Lovett B."/>
            <person name="Macias A.M."/>
            <person name="Stajich J.E."/>
            <person name="Kasson M.T."/>
        </authorList>
    </citation>
    <scope>NUCLEOTIDE SEQUENCE</scope>
    <source>
        <strain evidence="10">ARSEF 14590</strain>
    </source>
</reference>
<dbReference type="AlphaFoldDB" id="A0AAJ0CYH3"/>
<dbReference type="Gene3D" id="3.40.50.200">
    <property type="entry name" value="Peptidase S8/S53 domain"/>
    <property type="match status" value="1"/>
</dbReference>
<dbReference type="InterPro" id="IPR010259">
    <property type="entry name" value="S8pro/Inhibitor_I9"/>
</dbReference>
<feature type="domain" description="Inhibitor I9" evidence="9">
    <location>
        <begin position="63"/>
        <end position="99"/>
    </location>
</feature>
<dbReference type="PANTHER" id="PTHR43806:SF58">
    <property type="entry name" value="ALKALINE PROTEASE 1-RELATED"/>
    <property type="match status" value="1"/>
</dbReference>
<evidence type="ECO:0000313" key="11">
    <source>
        <dbReference type="Proteomes" id="UP001251528"/>
    </source>
</evidence>
<keyword evidence="11" id="KW-1185">Reference proteome</keyword>
<dbReference type="Pfam" id="PF05922">
    <property type="entry name" value="Inhibitor_I9"/>
    <property type="match status" value="1"/>
</dbReference>
<dbReference type="SUPFAM" id="SSF54897">
    <property type="entry name" value="Protease propeptides/inhibitors"/>
    <property type="match status" value="1"/>
</dbReference>
<evidence type="ECO:0000259" key="8">
    <source>
        <dbReference type="Pfam" id="PF00082"/>
    </source>
</evidence>
<dbReference type="GO" id="GO:0006508">
    <property type="term" value="P:proteolysis"/>
    <property type="evidence" value="ECO:0007669"/>
    <property type="project" value="UniProtKB-KW"/>
</dbReference>
<accession>A0AAJ0CYH3</accession>
<proteinExistence type="inferred from homology"/>
<dbReference type="InterPro" id="IPR036852">
    <property type="entry name" value="Peptidase_S8/S53_dom_sf"/>
</dbReference>
<dbReference type="GO" id="GO:0005576">
    <property type="term" value="C:extracellular region"/>
    <property type="evidence" value="ECO:0007669"/>
    <property type="project" value="UniProtKB-ARBA"/>
</dbReference>
<keyword evidence="2" id="KW-0645">Protease</keyword>
<evidence type="ECO:0000256" key="7">
    <source>
        <dbReference type="SAM" id="SignalP"/>
    </source>
</evidence>
<dbReference type="InterPro" id="IPR000209">
    <property type="entry name" value="Peptidase_S8/S53_dom"/>
</dbReference>
<comment type="caution">
    <text evidence="6">Lacks conserved residue(s) required for the propagation of feature annotation.</text>
</comment>
<keyword evidence="3 7" id="KW-0732">Signal</keyword>
<dbReference type="InterPro" id="IPR023827">
    <property type="entry name" value="Peptidase_S8_Asp-AS"/>
</dbReference>
<dbReference type="PROSITE" id="PS00136">
    <property type="entry name" value="SUBTILASE_ASP"/>
    <property type="match status" value="1"/>
</dbReference>
<dbReference type="SUPFAM" id="SSF52743">
    <property type="entry name" value="Subtilisin-like"/>
    <property type="match status" value="1"/>
</dbReference>
<keyword evidence="5" id="KW-0720">Serine protease</keyword>
<dbReference type="Gene3D" id="3.30.70.80">
    <property type="entry name" value="Peptidase S8 propeptide/proteinase inhibitor I9"/>
    <property type="match status" value="1"/>
</dbReference>
<evidence type="ECO:0000256" key="6">
    <source>
        <dbReference type="PROSITE-ProRule" id="PRU01240"/>
    </source>
</evidence>
<dbReference type="Proteomes" id="UP001251528">
    <property type="component" value="Unassembled WGS sequence"/>
</dbReference>
<sequence>MRFISCVILPLLWSQAISAELLYPEDSSYVQMVKDRYIVVLKRKDTAILENLISSIGVKPDFKYLHSIVGFTASLTEAQLEQLDQNPQVDFFEQDSETSTQPVNTGEHTKRFNRDFIKEKRRSYSFIGRNKKNIATQKRAPWGLARISNRRRRHTKYTYDKSAGSGTCVYILDSGIEINHPEFEGRAKFLKNFSGGSDGDNDGLGTHHAGIIGSKTYGVAKNTTLYSVKITDTGTVRASTLIAALDFLSHERFFSSECPNGSVIHISESIDYSPTLNIAVSKAGWGFTVVNAAGNWASNIGSDSPSSAESACTVGATDRDDKFADYSNYGKHVNILAPGSDVLSTWIGAGTRSLTGTQMASSHVAGLSAYFLGRGVAWVAVCEMMVDRGTKNAIDKKSFPSYRRVKNEVTKQNKKFTSKEIYDAGKSYYEYMDPPNVLAYNGF</sequence>
<feature type="signal peptide" evidence="7">
    <location>
        <begin position="1"/>
        <end position="19"/>
    </location>
</feature>